<accession>A0A518I8U3</accession>
<evidence type="ECO:0000313" key="2">
    <source>
        <dbReference type="Proteomes" id="UP000318313"/>
    </source>
</evidence>
<dbReference type="RefSeq" id="WP_145307372.1">
    <property type="nucleotide sequence ID" value="NZ_CP037452.1"/>
</dbReference>
<proteinExistence type="predicted"/>
<dbReference type="KEGG" id="gfm:Enr17x_15570"/>
<name>A0A518I8U3_9PLAN</name>
<organism evidence="1 2">
    <name type="scientific">Gimesia fumaroli</name>
    <dbReference type="NCBI Taxonomy" id="2527976"/>
    <lineage>
        <taxon>Bacteria</taxon>
        <taxon>Pseudomonadati</taxon>
        <taxon>Planctomycetota</taxon>
        <taxon>Planctomycetia</taxon>
        <taxon>Planctomycetales</taxon>
        <taxon>Planctomycetaceae</taxon>
        <taxon>Gimesia</taxon>
    </lineage>
</organism>
<dbReference type="AlphaFoldDB" id="A0A518I8U3"/>
<dbReference type="Proteomes" id="UP000318313">
    <property type="component" value="Chromosome"/>
</dbReference>
<reference evidence="1 2" key="1">
    <citation type="submission" date="2019-03" db="EMBL/GenBank/DDBJ databases">
        <title>Deep-cultivation of Planctomycetes and their phenomic and genomic characterization uncovers novel biology.</title>
        <authorList>
            <person name="Wiegand S."/>
            <person name="Jogler M."/>
            <person name="Boedeker C."/>
            <person name="Pinto D."/>
            <person name="Vollmers J."/>
            <person name="Rivas-Marin E."/>
            <person name="Kohn T."/>
            <person name="Peeters S.H."/>
            <person name="Heuer A."/>
            <person name="Rast P."/>
            <person name="Oberbeckmann S."/>
            <person name="Bunk B."/>
            <person name="Jeske O."/>
            <person name="Meyerdierks A."/>
            <person name="Storesund J.E."/>
            <person name="Kallscheuer N."/>
            <person name="Luecker S."/>
            <person name="Lage O.M."/>
            <person name="Pohl T."/>
            <person name="Merkel B.J."/>
            <person name="Hornburger P."/>
            <person name="Mueller R.-W."/>
            <person name="Bruemmer F."/>
            <person name="Labrenz M."/>
            <person name="Spormann A.M."/>
            <person name="Op den Camp H."/>
            <person name="Overmann J."/>
            <person name="Amann R."/>
            <person name="Jetten M.S.M."/>
            <person name="Mascher T."/>
            <person name="Medema M.H."/>
            <person name="Devos D.P."/>
            <person name="Kaster A.-K."/>
            <person name="Ovreas L."/>
            <person name="Rohde M."/>
            <person name="Galperin M.Y."/>
            <person name="Jogler C."/>
        </authorList>
    </citation>
    <scope>NUCLEOTIDE SEQUENCE [LARGE SCALE GENOMIC DNA]</scope>
    <source>
        <strain evidence="1 2">Enr17</strain>
    </source>
</reference>
<keyword evidence="2" id="KW-1185">Reference proteome</keyword>
<gene>
    <name evidence="1" type="ORF">Enr17x_15570</name>
</gene>
<dbReference type="Pfam" id="PF05135">
    <property type="entry name" value="Phage_connect_1"/>
    <property type="match status" value="1"/>
</dbReference>
<evidence type="ECO:0000313" key="1">
    <source>
        <dbReference type="EMBL" id="QDV49538.1"/>
    </source>
</evidence>
<dbReference type="EMBL" id="CP037452">
    <property type="protein sequence ID" value="QDV49538.1"/>
    <property type="molecule type" value="Genomic_DNA"/>
</dbReference>
<dbReference type="OrthoDB" id="284158at2"/>
<sequence length="202" mass="22337">MALTTLPKVKVHLGISNSAQDDLLNQLITEVESVIQHFTSRKSFDSASRTEYLDGNGKDELFLAHRPLTSVTGVWVDPDGYFGKGTDAFPSDSAWTEGGEFVPQSEEANEQNASMLISLNRIWPEGRGNIKVTYTAGYETIPADLELAANTLVALLRKGRKEGGMLASERLDQYSYQLLSHQNSNLYPEAGTVRSILARYHQ</sequence>
<protein>
    <submittedName>
        <fullName evidence="1">Phage gp6-like head-tail connector protein</fullName>
    </submittedName>
</protein>
<dbReference type="InterPro" id="IPR021146">
    <property type="entry name" value="Phage_gp6-like_head-tail"/>
</dbReference>